<protein>
    <recommendedName>
        <fullName evidence="6">FAD-binding domain-containing protein</fullName>
    </recommendedName>
</protein>
<dbReference type="Proteomes" id="UP001150266">
    <property type="component" value="Unassembled WGS sequence"/>
</dbReference>
<dbReference type="PRINTS" id="PR00420">
    <property type="entry name" value="RNGMNOXGNASE"/>
</dbReference>
<comment type="caution">
    <text evidence="7">The sequence shown here is derived from an EMBL/GenBank/DDBJ whole genome shotgun (WGS) entry which is preliminary data.</text>
</comment>
<evidence type="ECO:0000256" key="1">
    <source>
        <dbReference type="ARBA" id="ARBA00007992"/>
    </source>
</evidence>
<dbReference type="InterPro" id="IPR002938">
    <property type="entry name" value="FAD-bd"/>
</dbReference>
<dbReference type="SUPFAM" id="SSF51905">
    <property type="entry name" value="FAD/NAD(P)-binding domain"/>
    <property type="match status" value="1"/>
</dbReference>
<name>A0A9W9AUT7_9AGAR</name>
<keyword evidence="2" id="KW-0285">Flavoprotein</keyword>
<keyword evidence="3" id="KW-0274">FAD</keyword>
<evidence type="ECO:0000256" key="2">
    <source>
        <dbReference type="ARBA" id="ARBA00022630"/>
    </source>
</evidence>
<comment type="similarity">
    <text evidence="1">Belongs to the paxM FAD-dependent monooxygenase family.</text>
</comment>
<dbReference type="GO" id="GO:0071949">
    <property type="term" value="F:FAD binding"/>
    <property type="evidence" value="ECO:0007669"/>
    <property type="project" value="InterPro"/>
</dbReference>
<evidence type="ECO:0000313" key="8">
    <source>
        <dbReference type="Proteomes" id="UP001150266"/>
    </source>
</evidence>
<dbReference type="Gene3D" id="3.50.50.60">
    <property type="entry name" value="FAD/NAD(P)-binding domain"/>
    <property type="match status" value="1"/>
</dbReference>
<keyword evidence="5" id="KW-0503">Monooxygenase</keyword>
<dbReference type="PANTHER" id="PTHR13789:SF147">
    <property type="entry name" value="PUTATIVE (AFU_ORTHOLOGUE AFUA_2G01950)-RELATED"/>
    <property type="match status" value="1"/>
</dbReference>
<evidence type="ECO:0000256" key="4">
    <source>
        <dbReference type="ARBA" id="ARBA00023002"/>
    </source>
</evidence>
<keyword evidence="8" id="KW-1185">Reference proteome</keyword>
<dbReference type="GO" id="GO:0004497">
    <property type="term" value="F:monooxygenase activity"/>
    <property type="evidence" value="ECO:0007669"/>
    <property type="project" value="UniProtKB-KW"/>
</dbReference>
<evidence type="ECO:0000259" key="6">
    <source>
        <dbReference type="Pfam" id="PF01494"/>
    </source>
</evidence>
<dbReference type="Pfam" id="PF01494">
    <property type="entry name" value="FAD_binding_3"/>
    <property type="match status" value="1"/>
</dbReference>
<sequence length="457" mass="50622">MSVSRKPSQAFLKLDVLIVGGGIGGLATANALARVGHRVTVVEAVEVAGEIGAGIQLAANVTRILIRWGLGPKLEEIAGLDNLKYISLYRYEDGMTLLHMPYGNEGEQRYGAPTYHVHRADFYDMLYDLAKPYITFRPGSRVVSVDPLGPSVVLESGEKISADIIIGADGIRSVVRDIVLGGSQQAKYTGDSAYRFLIPTEDMLLDPDLRPLVENASVSVWTGPQKHLVGYGIRGKSTYNVVACVEDGDEKATYSWTAKSDTNGLRTQFAGWEPRIGKLLALIRSPYILKYKLMDCAPLTSWVHQQGRVALVGDACHPMLPYRAQGAAMAVEDAECLGVLFSHITNLNQIPSLLKAYEDIRYERATTTQRLSTENRETYHLPDGPEQQARDSRLQLRMKAHAAVANGEFISSENRSIVERGMRSRQQEDDLQYGYDISLTTERWWQENGTSTLQDKN</sequence>
<keyword evidence="4" id="KW-0560">Oxidoreductase</keyword>
<dbReference type="OrthoDB" id="9993796at2759"/>
<dbReference type="AlphaFoldDB" id="A0A9W9AUT7"/>
<dbReference type="InterPro" id="IPR036188">
    <property type="entry name" value="FAD/NAD-bd_sf"/>
</dbReference>
<evidence type="ECO:0000256" key="5">
    <source>
        <dbReference type="ARBA" id="ARBA00023033"/>
    </source>
</evidence>
<organism evidence="7 8">
    <name type="scientific">Lentinula aciculospora</name>
    <dbReference type="NCBI Taxonomy" id="153920"/>
    <lineage>
        <taxon>Eukaryota</taxon>
        <taxon>Fungi</taxon>
        <taxon>Dikarya</taxon>
        <taxon>Basidiomycota</taxon>
        <taxon>Agaricomycotina</taxon>
        <taxon>Agaricomycetes</taxon>
        <taxon>Agaricomycetidae</taxon>
        <taxon>Agaricales</taxon>
        <taxon>Marasmiineae</taxon>
        <taxon>Omphalotaceae</taxon>
        <taxon>Lentinula</taxon>
    </lineage>
</organism>
<dbReference type="EMBL" id="JAOTPV010000001">
    <property type="protein sequence ID" value="KAJ4489914.1"/>
    <property type="molecule type" value="Genomic_DNA"/>
</dbReference>
<evidence type="ECO:0000313" key="7">
    <source>
        <dbReference type="EMBL" id="KAJ4489914.1"/>
    </source>
</evidence>
<evidence type="ECO:0000256" key="3">
    <source>
        <dbReference type="ARBA" id="ARBA00022827"/>
    </source>
</evidence>
<reference evidence="7" key="1">
    <citation type="submission" date="2022-08" db="EMBL/GenBank/DDBJ databases">
        <title>A Global Phylogenomic Analysis of the Shiitake Genus Lentinula.</title>
        <authorList>
            <consortium name="DOE Joint Genome Institute"/>
            <person name="Sierra-Patev S."/>
            <person name="Min B."/>
            <person name="Naranjo-Ortiz M."/>
            <person name="Looney B."/>
            <person name="Konkel Z."/>
            <person name="Slot J.C."/>
            <person name="Sakamoto Y."/>
            <person name="Steenwyk J.L."/>
            <person name="Rokas A."/>
            <person name="Carro J."/>
            <person name="Camarero S."/>
            <person name="Ferreira P."/>
            <person name="Molpeceres G."/>
            <person name="Ruiz-Duenas F.J."/>
            <person name="Serrano A."/>
            <person name="Henrissat B."/>
            <person name="Drula E."/>
            <person name="Hughes K.W."/>
            <person name="Mata J.L."/>
            <person name="Ishikawa N.K."/>
            <person name="Vargas-Isla R."/>
            <person name="Ushijima S."/>
            <person name="Smith C.A."/>
            <person name="Ahrendt S."/>
            <person name="Andreopoulos W."/>
            <person name="He G."/>
            <person name="Labutti K."/>
            <person name="Lipzen A."/>
            <person name="Ng V."/>
            <person name="Riley R."/>
            <person name="Sandor L."/>
            <person name="Barry K."/>
            <person name="Martinez A.T."/>
            <person name="Xiao Y."/>
            <person name="Gibbons J.G."/>
            <person name="Terashima K."/>
            <person name="Grigoriev I.V."/>
            <person name="Hibbett D.S."/>
        </authorList>
    </citation>
    <scope>NUCLEOTIDE SEQUENCE</scope>
    <source>
        <strain evidence="7">JLM2183</strain>
    </source>
</reference>
<accession>A0A9W9AUT7</accession>
<dbReference type="PANTHER" id="PTHR13789">
    <property type="entry name" value="MONOOXYGENASE"/>
    <property type="match status" value="1"/>
</dbReference>
<dbReference type="SUPFAM" id="SSF54373">
    <property type="entry name" value="FAD-linked reductases, C-terminal domain"/>
    <property type="match status" value="1"/>
</dbReference>
<dbReference type="InterPro" id="IPR050493">
    <property type="entry name" value="FAD-dep_Monooxygenase_BioMet"/>
</dbReference>
<gene>
    <name evidence="7" type="ORF">J3R30DRAFT_3417294</name>
</gene>
<feature type="domain" description="FAD-binding" evidence="6">
    <location>
        <begin position="14"/>
        <end position="368"/>
    </location>
</feature>
<proteinExistence type="inferred from homology"/>